<reference evidence="1 2" key="1">
    <citation type="submission" date="2019-11" db="EMBL/GenBank/DDBJ databases">
        <title>Draft genome sequence of 12 host-associated Lactobacillus reuteri rodent strains.</title>
        <authorList>
            <person name="Zhang S."/>
            <person name="Ozcam M."/>
            <person name="Van Pijkeren J.P."/>
        </authorList>
    </citation>
    <scope>NUCLEOTIDE SEQUENCE [LARGE SCALE GENOMIC DNA]</scope>
    <source>
        <strain evidence="1 2">N4I</strain>
    </source>
</reference>
<evidence type="ECO:0000313" key="2">
    <source>
        <dbReference type="Proteomes" id="UP000460207"/>
    </source>
</evidence>
<evidence type="ECO:0000313" key="1">
    <source>
        <dbReference type="EMBL" id="MRG90206.1"/>
    </source>
</evidence>
<dbReference type="RefSeq" id="WP_153704354.1">
    <property type="nucleotide sequence ID" value="NZ_WJND01000024.1"/>
</dbReference>
<dbReference type="AlphaFoldDB" id="A0A7X2KHZ2"/>
<accession>A0A7X2KHZ2</accession>
<sequence>MDQKLFQVIKDDNIPSKMMDMLESLDADAQRLLADHYDETSNYYRRVQPENIAHTFGVDPVKHPLLYHYTDLNALRAIVRSRSFLIGRYTNMNDKSEKNYAYNLFKNILQEAGASSDELNVFNKDIEKPVFDYYIMSLTHNKNSQALSKYGDIAIQFKTQDIQDHLAAKITPSHFYKKLNPGDGLVYPLKVLYNRKEQLNYINTVMNAWLTAFRNRERDFPDMFQIRNEVLQALALYSQCFKNSVLYQEEEIRFVVVKAITQENAVMPDLYFHNRPKITLPIEPNMIDTIIVSHNLENQINDISKMLRSFGFNNTQVKLTDLPY</sequence>
<protein>
    <recommendedName>
        <fullName evidence="3">DUF2971 domain-containing protein</fullName>
    </recommendedName>
</protein>
<comment type="caution">
    <text evidence="1">The sequence shown here is derived from an EMBL/GenBank/DDBJ whole genome shotgun (WGS) entry which is preliminary data.</text>
</comment>
<organism evidence="1 2">
    <name type="scientific">Limosilactobacillus reuteri</name>
    <name type="common">Lactobacillus reuteri</name>
    <dbReference type="NCBI Taxonomy" id="1598"/>
    <lineage>
        <taxon>Bacteria</taxon>
        <taxon>Bacillati</taxon>
        <taxon>Bacillota</taxon>
        <taxon>Bacilli</taxon>
        <taxon>Lactobacillales</taxon>
        <taxon>Lactobacillaceae</taxon>
        <taxon>Limosilactobacillus</taxon>
    </lineage>
</organism>
<dbReference type="EMBL" id="WJND01000024">
    <property type="protein sequence ID" value="MRG90206.1"/>
    <property type="molecule type" value="Genomic_DNA"/>
</dbReference>
<name>A0A7X2KHZ2_LIMRT</name>
<proteinExistence type="predicted"/>
<dbReference type="Proteomes" id="UP000460207">
    <property type="component" value="Unassembled WGS sequence"/>
</dbReference>
<evidence type="ECO:0008006" key="3">
    <source>
        <dbReference type="Google" id="ProtNLM"/>
    </source>
</evidence>
<gene>
    <name evidence="1" type="ORF">GIX76_09490</name>
</gene>